<organism evidence="1 2">
    <name type="scientific">Dyadobacter endophyticus</name>
    <dbReference type="NCBI Taxonomy" id="1749036"/>
    <lineage>
        <taxon>Bacteria</taxon>
        <taxon>Pseudomonadati</taxon>
        <taxon>Bacteroidota</taxon>
        <taxon>Cytophagia</taxon>
        <taxon>Cytophagales</taxon>
        <taxon>Spirosomataceae</taxon>
        <taxon>Dyadobacter</taxon>
    </lineage>
</organism>
<sequence>MLQTYPQVPVINYDNVQRQFASDGFFVINEIFTGDEVEMLLQTISNADASNDTFRQNGDLFAIRQFVKEIPQIQHQIISYHKAGLKKNGISY</sequence>
<name>A0ABQ1YE17_9BACT</name>
<protein>
    <recommendedName>
        <fullName evidence="3">Phytanoyl-CoA dioxygenase (PhyH)</fullName>
    </recommendedName>
</protein>
<proteinExistence type="predicted"/>
<dbReference type="Proteomes" id="UP000600214">
    <property type="component" value="Unassembled WGS sequence"/>
</dbReference>
<gene>
    <name evidence="1" type="ORF">GCM10007423_01880</name>
</gene>
<accession>A0ABQ1YE17</accession>
<evidence type="ECO:0000313" key="1">
    <source>
        <dbReference type="EMBL" id="GGH21053.1"/>
    </source>
</evidence>
<dbReference type="RefSeq" id="WP_188927759.1">
    <property type="nucleotide sequence ID" value="NZ_BMIA01000001.1"/>
</dbReference>
<reference evidence="2" key="1">
    <citation type="journal article" date="2019" name="Int. J. Syst. Evol. Microbiol.">
        <title>The Global Catalogue of Microorganisms (GCM) 10K type strain sequencing project: providing services to taxonomists for standard genome sequencing and annotation.</title>
        <authorList>
            <consortium name="The Broad Institute Genomics Platform"/>
            <consortium name="The Broad Institute Genome Sequencing Center for Infectious Disease"/>
            <person name="Wu L."/>
            <person name="Ma J."/>
        </authorList>
    </citation>
    <scope>NUCLEOTIDE SEQUENCE [LARGE SCALE GENOMIC DNA]</scope>
    <source>
        <strain evidence="2">CGMCC 1.15288</strain>
    </source>
</reference>
<keyword evidence="2" id="KW-1185">Reference proteome</keyword>
<dbReference type="EMBL" id="BMIA01000001">
    <property type="protein sequence ID" value="GGH21053.1"/>
    <property type="molecule type" value="Genomic_DNA"/>
</dbReference>
<evidence type="ECO:0000313" key="2">
    <source>
        <dbReference type="Proteomes" id="UP000600214"/>
    </source>
</evidence>
<comment type="caution">
    <text evidence="1">The sequence shown here is derived from an EMBL/GenBank/DDBJ whole genome shotgun (WGS) entry which is preliminary data.</text>
</comment>
<evidence type="ECO:0008006" key="3">
    <source>
        <dbReference type="Google" id="ProtNLM"/>
    </source>
</evidence>